<dbReference type="Pfam" id="PF00916">
    <property type="entry name" value="Sulfate_transp"/>
    <property type="match status" value="1"/>
</dbReference>
<feature type="transmembrane region" description="Helical" evidence="5">
    <location>
        <begin position="78"/>
        <end position="95"/>
    </location>
</feature>
<dbReference type="InterPro" id="IPR011547">
    <property type="entry name" value="SLC26A/SulP_dom"/>
</dbReference>
<dbReference type="SUPFAM" id="SSF52091">
    <property type="entry name" value="SpoIIaa-like"/>
    <property type="match status" value="1"/>
</dbReference>
<gene>
    <name evidence="7" type="ORF">B4077_3463</name>
</gene>
<dbReference type="AlphaFoldDB" id="A0A0G8EYJ8"/>
<feature type="domain" description="STAS" evidence="6">
    <location>
        <begin position="471"/>
        <end position="575"/>
    </location>
</feature>
<evidence type="ECO:0000256" key="3">
    <source>
        <dbReference type="ARBA" id="ARBA00022989"/>
    </source>
</evidence>
<comment type="caution">
    <text evidence="7">The sequence shown here is derived from an EMBL/GenBank/DDBJ whole genome shotgun (WGS) entry which is preliminary data.</text>
</comment>
<feature type="transmembrane region" description="Helical" evidence="5">
    <location>
        <begin position="124"/>
        <end position="143"/>
    </location>
</feature>
<dbReference type="PATRIC" id="fig|1396.428.peg.4558"/>
<dbReference type="GO" id="GO:0016020">
    <property type="term" value="C:membrane"/>
    <property type="evidence" value="ECO:0007669"/>
    <property type="project" value="UniProtKB-SubCell"/>
</dbReference>
<evidence type="ECO:0000259" key="6">
    <source>
        <dbReference type="PROSITE" id="PS50801"/>
    </source>
</evidence>
<organism evidence="7 8">
    <name type="scientific">Bacillus cereus</name>
    <dbReference type="NCBI Taxonomy" id="1396"/>
    <lineage>
        <taxon>Bacteria</taxon>
        <taxon>Bacillati</taxon>
        <taxon>Bacillota</taxon>
        <taxon>Bacilli</taxon>
        <taxon>Bacillales</taxon>
        <taxon>Bacillaceae</taxon>
        <taxon>Bacillus</taxon>
        <taxon>Bacillus cereus group</taxon>
    </lineage>
</organism>
<dbReference type="NCBIfam" id="TIGR00815">
    <property type="entry name" value="sulP"/>
    <property type="match status" value="1"/>
</dbReference>
<evidence type="ECO:0000313" key="7">
    <source>
        <dbReference type="EMBL" id="KLA29403.1"/>
    </source>
</evidence>
<dbReference type="InterPro" id="IPR002645">
    <property type="entry name" value="STAS_dom"/>
</dbReference>
<sequence length="617" mass="66984">MRNALVAQFYQKNILSKEVRFIKNRKEGFVMRGLFTGRFEGYSLGHFQRDLLSGMIVGVVAIPLAMSFAIASGVKPEYGIYTTCIAGILISLFGGSKYQIGGPTGAFVPILLGIVITYGYENLLLAGLLAGIILCLMGIFKLGSLIKFIPRPVTIGFTSGIAVIIFTGQIASFLGLTGIKKHEEFSANLKEIFMHINTTNFYCVITALICFFVILITPKIFPKVPGSLVGVVISTVIATVFFSGHVPTIGTAYGTIPNTLPQFDIPEITLERIKQLIGPAFVIAMLGGIESLLSAVVADGMTNSKHNSNKELIGQGVANIVTPLFGGIPATGAIARTATNIKSGAVSPMSGVIHGGFVLFTLLLLAPYASHIPLASMAPILMVVAWNMSEQKHFYHILKMKTGDSLVLLVTFLLTVFTSLTTAVEIGLILAIILFTKRMSNMLVITKVLPDHTKKNEKLLPHVVNKAHDCPQISIYTIEGPLFFGAAQTFEQNILTTINYKPKVLILRMGKVPFIDTTGESYFRNIVQHFKKQGGILLISGIQSELKVTLDKSGLYAEIGKENFFDHTGEAINCALGHLNTKKCIGCKHFAFHECTGLSQQSQEVNTIKNKTNALDF</sequence>
<feature type="transmembrane region" description="Helical" evidence="5">
    <location>
        <begin position="100"/>
        <end position="118"/>
    </location>
</feature>
<feature type="transmembrane region" description="Helical" evidence="5">
    <location>
        <begin position="155"/>
        <end position="179"/>
    </location>
</feature>
<keyword evidence="4 5" id="KW-0472">Membrane</keyword>
<accession>A0A0G8EYJ8</accession>
<dbReference type="PROSITE" id="PS50801">
    <property type="entry name" value="STAS"/>
    <property type="match status" value="1"/>
</dbReference>
<keyword evidence="3 5" id="KW-1133">Transmembrane helix</keyword>
<evidence type="ECO:0000256" key="1">
    <source>
        <dbReference type="ARBA" id="ARBA00004141"/>
    </source>
</evidence>
<keyword evidence="2 5" id="KW-0812">Transmembrane</keyword>
<dbReference type="Gene3D" id="3.30.750.24">
    <property type="entry name" value="STAS domain"/>
    <property type="match status" value="1"/>
</dbReference>
<dbReference type="CDD" id="cd07042">
    <property type="entry name" value="STAS_SulP_like_sulfate_transporter"/>
    <property type="match status" value="1"/>
</dbReference>
<dbReference type="InterPro" id="IPR036513">
    <property type="entry name" value="STAS_dom_sf"/>
</dbReference>
<evidence type="ECO:0000256" key="2">
    <source>
        <dbReference type="ARBA" id="ARBA00022692"/>
    </source>
</evidence>
<dbReference type="PANTHER" id="PTHR11814">
    <property type="entry name" value="SULFATE TRANSPORTER"/>
    <property type="match status" value="1"/>
</dbReference>
<dbReference type="InterPro" id="IPR001902">
    <property type="entry name" value="SLC26A/SulP_fam"/>
</dbReference>
<comment type="subcellular location">
    <subcellularLocation>
        <location evidence="1">Membrane</location>
        <topology evidence="1">Multi-pass membrane protein</topology>
    </subcellularLocation>
</comment>
<feature type="transmembrane region" description="Helical" evidence="5">
    <location>
        <begin position="199"/>
        <end position="216"/>
    </location>
</feature>
<dbReference type="EMBL" id="LCYI01000022">
    <property type="protein sequence ID" value="KLA29403.1"/>
    <property type="molecule type" value="Genomic_DNA"/>
</dbReference>
<dbReference type="Proteomes" id="UP000035214">
    <property type="component" value="Unassembled WGS sequence"/>
</dbReference>
<evidence type="ECO:0000256" key="4">
    <source>
        <dbReference type="ARBA" id="ARBA00023136"/>
    </source>
</evidence>
<feature type="transmembrane region" description="Helical" evidence="5">
    <location>
        <begin position="357"/>
        <end position="386"/>
    </location>
</feature>
<evidence type="ECO:0000256" key="5">
    <source>
        <dbReference type="SAM" id="Phobius"/>
    </source>
</evidence>
<protein>
    <recommendedName>
        <fullName evidence="6">STAS domain-containing protein</fullName>
    </recommendedName>
</protein>
<name>A0A0G8EYJ8_BACCE</name>
<proteinExistence type="predicted"/>
<evidence type="ECO:0000313" key="8">
    <source>
        <dbReference type="Proteomes" id="UP000035214"/>
    </source>
</evidence>
<feature type="transmembrane region" description="Helical" evidence="5">
    <location>
        <begin position="276"/>
        <end position="298"/>
    </location>
</feature>
<feature type="transmembrane region" description="Helical" evidence="5">
    <location>
        <begin position="228"/>
        <end position="256"/>
    </location>
</feature>
<feature type="transmembrane region" description="Helical" evidence="5">
    <location>
        <begin position="406"/>
        <end position="435"/>
    </location>
</feature>
<dbReference type="Pfam" id="PF01740">
    <property type="entry name" value="STAS"/>
    <property type="match status" value="1"/>
</dbReference>
<feature type="transmembrane region" description="Helical" evidence="5">
    <location>
        <begin position="51"/>
        <end position="72"/>
    </location>
</feature>
<dbReference type="GO" id="GO:0055085">
    <property type="term" value="P:transmembrane transport"/>
    <property type="evidence" value="ECO:0007669"/>
    <property type="project" value="InterPro"/>
</dbReference>
<reference evidence="7 8" key="1">
    <citation type="submission" date="2015-04" db="EMBL/GenBank/DDBJ databases">
        <title>Draft Genome Sequences of Eight Spore-Forming Food Isolates of Bacillus cereus Genome sequencing.</title>
        <authorList>
            <person name="Krawcyk A.O."/>
            <person name="de Jong A."/>
            <person name="Eijlander R.T."/>
            <person name="Berendsen E.M."/>
            <person name="Holsappel S."/>
            <person name="Wells-Bennik M."/>
            <person name="Kuipers O.P."/>
        </authorList>
    </citation>
    <scope>NUCLEOTIDE SEQUENCE [LARGE SCALE GENOMIC DNA]</scope>
    <source>
        <strain evidence="7 8">B4077</strain>
    </source>
</reference>